<dbReference type="EMBL" id="JDSS02000042">
    <property type="protein sequence ID" value="KFB66501.1"/>
    <property type="molecule type" value="Genomic_DNA"/>
</dbReference>
<proteinExistence type="predicted"/>
<sequence>MPEALLAAITSGAMRLDYRETFEGCPFLGLRAFARAILDDARDEMGALPLVEPGLFNSLSCRRIRTPANAVPTRGGCLK</sequence>
<dbReference type="AlphaFoldDB" id="A0A084XVK7"/>
<name>A0A084XVK7_9PROT</name>
<reference evidence="1 2" key="1">
    <citation type="submission" date="2014-07" db="EMBL/GenBank/DDBJ databases">
        <title>Expanding our view of genomic diversity in Candidatus Accumulibacter clades.</title>
        <authorList>
            <person name="Skennerton C.T."/>
            <person name="Barr J.J."/>
            <person name="Slater F.R."/>
            <person name="Bond P.L."/>
            <person name="Tyson G.W."/>
        </authorList>
    </citation>
    <scope>NUCLEOTIDE SEQUENCE [LARGE SCALE GENOMIC DNA]</scope>
    <source>
        <strain evidence="2">SK-01</strain>
    </source>
</reference>
<accession>A0A084XVK7</accession>
<dbReference type="STRING" id="1457154.CAPSK01_004180"/>
<comment type="caution">
    <text evidence="1">The sequence shown here is derived from an EMBL/GenBank/DDBJ whole genome shotgun (WGS) entry which is preliminary data.</text>
</comment>
<gene>
    <name evidence="1" type="ORF">CAPSK01_004180</name>
</gene>
<evidence type="ECO:0000313" key="1">
    <source>
        <dbReference type="EMBL" id="KFB66501.1"/>
    </source>
</evidence>
<evidence type="ECO:0000313" key="2">
    <source>
        <dbReference type="Proteomes" id="UP000019812"/>
    </source>
</evidence>
<dbReference type="RefSeq" id="WP_273704021.1">
    <property type="nucleotide sequence ID" value="NZ_JDSS02000042.1"/>
</dbReference>
<dbReference type="Proteomes" id="UP000019812">
    <property type="component" value="Unassembled WGS sequence"/>
</dbReference>
<protein>
    <submittedName>
        <fullName evidence="1">Uncharacterized protein</fullName>
    </submittedName>
</protein>
<organism evidence="1 2">
    <name type="scientific">Candidatus Accumulibacter vicinus</name>
    <dbReference type="NCBI Taxonomy" id="2954382"/>
    <lineage>
        <taxon>Bacteria</taxon>
        <taxon>Pseudomonadati</taxon>
        <taxon>Pseudomonadota</taxon>
        <taxon>Betaproteobacteria</taxon>
        <taxon>Candidatus Accumulibacter</taxon>
    </lineage>
</organism>